<dbReference type="Proteomes" id="UP000612808">
    <property type="component" value="Unassembled WGS sequence"/>
</dbReference>
<dbReference type="InterPro" id="IPR023375">
    <property type="entry name" value="ADC_dom_sf"/>
</dbReference>
<gene>
    <name evidence="1" type="ORF">Aru02nite_67160</name>
</gene>
<dbReference type="SUPFAM" id="SSF160104">
    <property type="entry name" value="Acetoacetate decarboxylase-like"/>
    <property type="match status" value="1"/>
</dbReference>
<dbReference type="EMBL" id="BOMB01000048">
    <property type="protein sequence ID" value="GID15827.1"/>
    <property type="molecule type" value="Genomic_DNA"/>
</dbReference>
<protein>
    <recommendedName>
        <fullName evidence="3">DUF2071 domain-containing protein</fullName>
    </recommendedName>
</protein>
<dbReference type="RefSeq" id="WP_203664292.1">
    <property type="nucleotide sequence ID" value="NZ_BAAAZM010000015.1"/>
</dbReference>
<organism evidence="1 2">
    <name type="scientific">Actinocatenispora rupis</name>
    <dbReference type="NCBI Taxonomy" id="519421"/>
    <lineage>
        <taxon>Bacteria</taxon>
        <taxon>Bacillati</taxon>
        <taxon>Actinomycetota</taxon>
        <taxon>Actinomycetes</taxon>
        <taxon>Micromonosporales</taxon>
        <taxon>Micromonosporaceae</taxon>
        <taxon>Actinocatenispora</taxon>
    </lineage>
</organism>
<name>A0A8J3JCC6_9ACTN</name>
<dbReference type="InterPro" id="IPR018644">
    <property type="entry name" value="DUF2071"/>
</dbReference>
<evidence type="ECO:0008006" key="3">
    <source>
        <dbReference type="Google" id="ProtNLM"/>
    </source>
</evidence>
<evidence type="ECO:0000313" key="1">
    <source>
        <dbReference type="EMBL" id="GID15827.1"/>
    </source>
</evidence>
<evidence type="ECO:0000313" key="2">
    <source>
        <dbReference type="Proteomes" id="UP000612808"/>
    </source>
</evidence>
<dbReference type="Gene3D" id="2.40.400.10">
    <property type="entry name" value="Acetoacetate decarboxylase-like"/>
    <property type="match status" value="1"/>
</dbReference>
<dbReference type="AlphaFoldDB" id="A0A8J3JCC6"/>
<dbReference type="PANTHER" id="PTHR39186:SF1">
    <property type="entry name" value="DUF2071 DOMAIN-CONTAINING PROTEIN"/>
    <property type="match status" value="1"/>
</dbReference>
<dbReference type="PANTHER" id="PTHR39186">
    <property type="entry name" value="DUF2071 FAMILY PROTEIN"/>
    <property type="match status" value="1"/>
</dbReference>
<comment type="caution">
    <text evidence="1">The sequence shown here is derived from an EMBL/GenBank/DDBJ whole genome shotgun (WGS) entry which is preliminary data.</text>
</comment>
<keyword evidence="2" id="KW-1185">Reference proteome</keyword>
<sequence length="238" mass="26312">MGSAVEPVTDRTPRPVRHPVLTQDWRDVCFVHWTLDPDTAAPFLPPGTRPDAVDGDTYVGLVAFRMVGTGPPRLPVPYLGTFCETNVRLYAVDRYGRRGVVFLSLDAERALPALVGRTVGLPYQWSAMRLTRDGDRCTYSCRRRGPDAAGAYGRIVVRVGAPVTRTTPLERFLTARWGLYARGRYLPNEHPPWPLHRADLLDLADDLVPATGLPVPVGPPVSVLWSPGVPARFGLPRR</sequence>
<accession>A0A8J3JCC6</accession>
<proteinExistence type="predicted"/>
<dbReference type="Pfam" id="PF09844">
    <property type="entry name" value="DUF2071"/>
    <property type="match status" value="1"/>
</dbReference>
<reference evidence="1" key="1">
    <citation type="submission" date="2021-01" db="EMBL/GenBank/DDBJ databases">
        <title>Whole genome shotgun sequence of Actinocatenispora rupis NBRC 107355.</title>
        <authorList>
            <person name="Komaki H."/>
            <person name="Tamura T."/>
        </authorList>
    </citation>
    <scope>NUCLEOTIDE SEQUENCE</scope>
    <source>
        <strain evidence="1">NBRC 107355</strain>
    </source>
</reference>